<gene>
    <name evidence="1" type="ORF">Vadar_004410</name>
</gene>
<dbReference type="Proteomes" id="UP000828048">
    <property type="component" value="Chromosome 4"/>
</dbReference>
<accession>A0ACB7Z1U7</accession>
<keyword evidence="2" id="KW-1185">Reference proteome</keyword>
<name>A0ACB7Z1U7_9ERIC</name>
<proteinExistence type="predicted"/>
<sequence>MSSMIALLSIKALTQPFQKSIHLLDQMVPFHLTCEEIVKERGSTIHEVTKFGQHLLVYEFLKSGSLHDFLHLSYEYSKPLTWNSRVKIALGSARALDINDVTLDNTVAMYVLVSATVLTRTFQILLELLKVCCWKSSNYCQSASIPVNASLLGMVLDNIQLKAYQPNLCADELRVPYLQRIPYHEEKSIAPDRWKSEKTSVKSAIV</sequence>
<evidence type="ECO:0000313" key="2">
    <source>
        <dbReference type="Proteomes" id="UP000828048"/>
    </source>
</evidence>
<reference evidence="1 2" key="1">
    <citation type="journal article" date="2021" name="Hortic Res">
        <title>High-quality reference genome and annotation aids understanding of berry development for evergreen blueberry (Vaccinium darrowii).</title>
        <authorList>
            <person name="Yu J."/>
            <person name="Hulse-Kemp A.M."/>
            <person name="Babiker E."/>
            <person name="Staton M."/>
        </authorList>
    </citation>
    <scope>NUCLEOTIDE SEQUENCE [LARGE SCALE GENOMIC DNA]</scope>
    <source>
        <strain evidence="2">cv. NJ 8807/NJ 8810</strain>
        <tissue evidence="1">Young leaf</tissue>
    </source>
</reference>
<comment type="caution">
    <text evidence="1">The sequence shown here is derived from an EMBL/GenBank/DDBJ whole genome shotgun (WGS) entry which is preliminary data.</text>
</comment>
<dbReference type="EMBL" id="CM037154">
    <property type="protein sequence ID" value="KAH7859694.1"/>
    <property type="molecule type" value="Genomic_DNA"/>
</dbReference>
<organism evidence="1 2">
    <name type="scientific">Vaccinium darrowii</name>
    <dbReference type="NCBI Taxonomy" id="229202"/>
    <lineage>
        <taxon>Eukaryota</taxon>
        <taxon>Viridiplantae</taxon>
        <taxon>Streptophyta</taxon>
        <taxon>Embryophyta</taxon>
        <taxon>Tracheophyta</taxon>
        <taxon>Spermatophyta</taxon>
        <taxon>Magnoliopsida</taxon>
        <taxon>eudicotyledons</taxon>
        <taxon>Gunneridae</taxon>
        <taxon>Pentapetalae</taxon>
        <taxon>asterids</taxon>
        <taxon>Ericales</taxon>
        <taxon>Ericaceae</taxon>
        <taxon>Vaccinioideae</taxon>
        <taxon>Vaccinieae</taxon>
        <taxon>Vaccinium</taxon>
    </lineage>
</organism>
<evidence type="ECO:0000313" key="1">
    <source>
        <dbReference type="EMBL" id="KAH7859694.1"/>
    </source>
</evidence>
<protein>
    <submittedName>
        <fullName evidence="1">Uncharacterized protein</fullName>
    </submittedName>
</protein>